<dbReference type="HOGENOM" id="CLU_2542445_0_0_1"/>
<name>E3QU94_COLGM</name>
<dbReference type="RefSeq" id="XP_008098452.1">
    <property type="nucleotide sequence ID" value="XM_008100261.1"/>
</dbReference>
<protein>
    <submittedName>
        <fullName evidence="1">Uncharacterized protein</fullName>
    </submittedName>
</protein>
<keyword evidence="2" id="KW-1185">Reference proteome</keyword>
<dbReference type="GeneID" id="24414941"/>
<reference evidence="2" key="1">
    <citation type="journal article" date="2012" name="Nat. Genet.">
        <title>Lifestyle transitions in plant pathogenic Colletotrichum fungi deciphered by genome and transcriptome analyses.</title>
        <authorList>
            <person name="O'Connell R.J."/>
            <person name="Thon M.R."/>
            <person name="Hacquard S."/>
            <person name="Amyotte S.G."/>
            <person name="Kleemann J."/>
            <person name="Torres M.F."/>
            <person name="Damm U."/>
            <person name="Buiate E.A."/>
            <person name="Epstein L."/>
            <person name="Alkan N."/>
            <person name="Altmueller J."/>
            <person name="Alvarado-Balderrama L."/>
            <person name="Bauser C.A."/>
            <person name="Becker C."/>
            <person name="Birren B.W."/>
            <person name="Chen Z."/>
            <person name="Choi J."/>
            <person name="Crouch J.A."/>
            <person name="Duvick J.P."/>
            <person name="Farman M.A."/>
            <person name="Gan P."/>
            <person name="Heiman D."/>
            <person name="Henrissat B."/>
            <person name="Howard R.J."/>
            <person name="Kabbage M."/>
            <person name="Koch C."/>
            <person name="Kracher B."/>
            <person name="Kubo Y."/>
            <person name="Law A.D."/>
            <person name="Lebrun M.-H."/>
            <person name="Lee Y.-H."/>
            <person name="Miyara I."/>
            <person name="Moore N."/>
            <person name="Neumann U."/>
            <person name="Nordstroem K."/>
            <person name="Panaccione D.G."/>
            <person name="Panstruga R."/>
            <person name="Place M."/>
            <person name="Proctor R.H."/>
            <person name="Prusky D."/>
            <person name="Rech G."/>
            <person name="Reinhardt R."/>
            <person name="Rollins J.A."/>
            <person name="Rounsley S."/>
            <person name="Schardl C.L."/>
            <person name="Schwartz D.C."/>
            <person name="Shenoy N."/>
            <person name="Shirasu K."/>
            <person name="Sikhakolli U.R."/>
            <person name="Stueber K."/>
            <person name="Sukno S.A."/>
            <person name="Sweigard J.A."/>
            <person name="Takano Y."/>
            <person name="Takahara H."/>
            <person name="Trail F."/>
            <person name="van der Does H.C."/>
            <person name="Voll L.M."/>
            <person name="Will I."/>
            <person name="Young S."/>
            <person name="Zeng Q."/>
            <person name="Zhang J."/>
            <person name="Zhou S."/>
            <person name="Dickman M.B."/>
            <person name="Schulze-Lefert P."/>
            <person name="Ver Loren van Themaat E."/>
            <person name="Ma L.-J."/>
            <person name="Vaillancourt L.J."/>
        </authorList>
    </citation>
    <scope>NUCLEOTIDE SEQUENCE [LARGE SCALE GENOMIC DNA]</scope>
    <source>
        <strain evidence="2">M1.001 / M2 / FGSC 10212</strain>
    </source>
</reference>
<evidence type="ECO:0000313" key="2">
    <source>
        <dbReference type="Proteomes" id="UP000008782"/>
    </source>
</evidence>
<sequence length="83" mass="8314">MLLKPAHLAHGALVNVICASRLPAPLPCLACCALGGIGIMPGPGGARAAAAAYSAATFSCTYCSDARPPRGWGNGARGNETYN</sequence>
<dbReference type="EMBL" id="GG697380">
    <property type="protein sequence ID" value="EFQ34432.1"/>
    <property type="molecule type" value="Genomic_DNA"/>
</dbReference>
<organism evidence="2">
    <name type="scientific">Colletotrichum graminicola (strain M1.001 / M2 / FGSC 10212)</name>
    <name type="common">Maize anthracnose fungus</name>
    <name type="synonym">Glomerella graminicola</name>
    <dbReference type="NCBI Taxonomy" id="645133"/>
    <lineage>
        <taxon>Eukaryota</taxon>
        <taxon>Fungi</taxon>
        <taxon>Dikarya</taxon>
        <taxon>Ascomycota</taxon>
        <taxon>Pezizomycotina</taxon>
        <taxon>Sordariomycetes</taxon>
        <taxon>Hypocreomycetidae</taxon>
        <taxon>Glomerellales</taxon>
        <taxon>Glomerellaceae</taxon>
        <taxon>Colletotrichum</taxon>
        <taxon>Colletotrichum graminicola species complex</taxon>
    </lineage>
</organism>
<dbReference type="Proteomes" id="UP000008782">
    <property type="component" value="Unassembled WGS sequence"/>
</dbReference>
<gene>
    <name evidence="1" type="ORF">GLRG_09576</name>
</gene>
<dbReference type="AlphaFoldDB" id="E3QU94"/>
<accession>E3QU94</accession>
<evidence type="ECO:0000313" key="1">
    <source>
        <dbReference type="EMBL" id="EFQ34432.1"/>
    </source>
</evidence>
<proteinExistence type="predicted"/>
<dbReference type="VEuPathDB" id="FungiDB:GLRG_09576"/>